<dbReference type="PANTHER" id="PTHR16212">
    <property type="entry name" value="FOCADHESIN FAMILY MEMBER"/>
    <property type="match status" value="1"/>
</dbReference>
<dbReference type="PANTHER" id="PTHR16212:SF4">
    <property type="entry name" value="FOCADHESIN"/>
    <property type="match status" value="1"/>
</dbReference>
<proteinExistence type="predicted"/>
<dbReference type="AlphaFoldDB" id="A0A2G9SB01"/>
<dbReference type="EMBL" id="KV927077">
    <property type="protein sequence ID" value="PIO37287.1"/>
    <property type="molecule type" value="Genomic_DNA"/>
</dbReference>
<evidence type="ECO:0000313" key="3">
    <source>
        <dbReference type="EMBL" id="PIO37287.1"/>
    </source>
</evidence>
<dbReference type="Pfam" id="PF11229">
    <property type="entry name" value="Focadhesin"/>
    <property type="match status" value="1"/>
</dbReference>
<dbReference type="InterPro" id="IPR021392">
    <property type="entry name" value="Focadhesin_C"/>
</dbReference>
<dbReference type="GO" id="GO:0060147">
    <property type="term" value="P:regulation of post-transcriptional gene silencing"/>
    <property type="evidence" value="ECO:0007669"/>
    <property type="project" value="InterPro"/>
</dbReference>
<dbReference type="OrthoDB" id="6125419at2759"/>
<accession>A0A2G9SB01</accession>
<feature type="domain" description="Focadhesin C-terminal" evidence="2">
    <location>
        <begin position="351"/>
        <end position="455"/>
    </location>
</feature>
<reference evidence="3" key="1">
    <citation type="submission" date="2017-08" db="EMBL/GenBank/DDBJ databases">
        <title>Assembly of the North American Bullfrog Genome.</title>
        <authorList>
            <person name="Warren R.L."/>
            <person name="Vandervalk B.P."/>
            <person name="Kucuk E."/>
            <person name="Birol I."/>
            <person name="Helbing C."/>
            <person name="Pandoh P."/>
            <person name="Behsaz B."/>
            <person name="Mohamadi H."/>
            <person name="Chu J."/>
            <person name="Jackman S."/>
            <person name="Hammond S.A."/>
            <person name="Veldhoen N."/>
            <person name="Kirk H."/>
            <person name="Zhao Y."/>
            <person name="Coope R."/>
            <person name="Pleasance S."/>
            <person name="Moore R."/>
            <person name="Holt R."/>
        </authorList>
    </citation>
    <scope>NUCLEOTIDE SEQUENCE</scope>
    <source>
        <strain evidence="3">Bruno</strain>
        <tissue evidence="3">Liver</tissue>
    </source>
</reference>
<evidence type="ECO:0000256" key="1">
    <source>
        <dbReference type="SAM" id="MobiDB-lite"/>
    </source>
</evidence>
<gene>
    <name evidence="3" type="ORF">AB205_0097890</name>
</gene>
<dbReference type="InterPro" id="IPR016024">
    <property type="entry name" value="ARM-type_fold"/>
</dbReference>
<evidence type="ECO:0000259" key="2">
    <source>
        <dbReference type="Pfam" id="PF11229"/>
    </source>
</evidence>
<protein>
    <recommendedName>
        <fullName evidence="2">Focadhesin C-terminal domain-containing protein</fullName>
    </recommendedName>
</protein>
<dbReference type="SUPFAM" id="SSF48371">
    <property type="entry name" value="ARM repeat"/>
    <property type="match status" value="1"/>
</dbReference>
<name>A0A2G9SB01_AQUCT</name>
<organism evidence="3">
    <name type="scientific">Aquarana catesbeiana</name>
    <name type="common">American bullfrog</name>
    <name type="synonym">Rana catesbeiana</name>
    <dbReference type="NCBI Taxonomy" id="8400"/>
    <lineage>
        <taxon>Eukaryota</taxon>
        <taxon>Metazoa</taxon>
        <taxon>Chordata</taxon>
        <taxon>Craniata</taxon>
        <taxon>Vertebrata</taxon>
        <taxon>Euteleostomi</taxon>
        <taxon>Amphibia</taxon>
        <taxon>Batrachia</taxon>
        <taxon>Anura</taxon>
        <taxon>Neobatrachia</taxon>
        <taxon>Ranoidea</taxon>
        <taxon>Ranidae</taxon>
        <taxon>Aquarana</taxon>
    </lineage>
</organism>
<feature type="region of interest" description="Disordered" evidence="1">
    <location>
        <begin position="1"/>
        <end position="24"/>
    </location>
</feature>
<sequence length="466" mass="50279">MFNPVDVTEEHGTVGPSSSCREEDPSKTMLVPLCGVAGFNGMPTESQVLCNKGPLDSIVPKFLKSNKIHLSQGLPSHLESILYIRSAKLNFIVGRISIMVVLEGPVISIRLDVQSTPPYIRCNETTHHIRSQESPTLPYITMYPLPCAAAGKKLGVELGSRWPRKSYSGENTASVIARSCAATALSLLVPVLVVSFKEQVQEILSILTARLPGRPEADESQPLQVHMGLALGMFISRLCEEKVSDTSGQQMNLVIMKSLDVLESCCFDASLDYNIGCILGVGLVLCFMSQSSQTDNRVHVSATLRKMYECLENSGDQSRAVQEVLSYSVACVSVSAFSAGIVGADEAEEHMNKLRTLTEQNQQTPGLALALGAIVHGLSVCGHGKAEDLNNRLLPAWIKILLAEGCPTMQRLAALNGLVALVGSESALIQLKSEAIQSSLFQSKLNEVVKAITEVFMELLQPVSGQ</sequence>
<dbReference type="InterPro" id="IPR045163">
    <property type="entry name" value="Focadhesin/RST1"/>
</dbReference>